<dbReference type="InterPro" id="IPR036514">
    <property type="entry name" value="SGNH_hydro_sf"/>
</dbReference>
<organism evidence="3 4">
    <name type="scientific">Capronia coronata CBS 617.96</name>
    <dbReference type="NCBI Taxonomy" id="1182541"/>
    <lineage>
        <taxon>Eukaryota</taxon>
        <taxon>Fungi</taxon>
        <taxon>Dikarya</taxon>
        <taxon>Ascomycota</taxon>
        <taxon>Pezizomycotina</taxon>
        <taxon>Eurotiomycetes</taxon>
        <taxon>Chaetothyriomycetidae</taxon>
        <taxon>Chaetothyriales</taxon>
        <taxon>Herpotrichiellaceae</taxon>
        <taxon>Capronia</taxon>
    </lineage>
</organism>
<dbReference type="GO" id="GO:0006629">
    <property type="term" value="P:lipid metabolic process"/>
    <property type="evidence" value="ECO:0007669"/>
    <property type="project" value="TreeGrafter"/>
</dbReference>
<keyword evidence="1" id="KW-0732">Signal</keyword>
<dbReference type="CDD" id="cd01823">
    <property type="entry name" value="SEST_like"/>
    <property type="match status" value="1"/>
</dbReference>
<dbReference type="SUPFAM" id="SSF52266">
    <property type="entry name" value="SGNH hydrolase"/>
    <property type="match status" value="1"/>
</dbReference>
<dbReference type="GeneID" id="19159677"/>
<dbReference type="HOGENOM" id="CLU_039960_1_0_1"/>
<feature type="domain" description="SGNH hydrolase-type esterase" evidence="2">
    <location>
        <begin position="38"/>
        <end position="249"/>
    </location>
</feature>
<evidence type="ECO:0000313" key="3">
    <source>
        <dbReference type="EMBL" id="EXJ87872.1"/>
    </source>
</evidence>
<feature type="signal peptide" evidence="1">
    <location>
        <begin position="1"/>
        <end position="21"/>
    </location>
</feature>
<dbReference type="RefSeq" id="XP_007723878.1">
    <property type="nucleotide sequence ID" value="XM_007725688.1"/>
</dbReference>
<feature type="chain" id="PRO_5004934949" description="SGNH hydrolase-type esterase domain-containing protein" evidence="1">
    <location>
        <begin position="22"/>
        <end position="340"/>
    </location>
</feature>
<evidence type="ECO:0000313" key="4">
    <source>
        <dbReference type="Proteomes" id="UP000019484"/>
    </source>
</evidence>
<dbReference type="GO" id="GO:0016788">
    <property type="term" value="F:hydrolase activity, acting on ester bonds"/>
    <property type="evidence" value="ECO:0007669"/>
    <property type="project" value="InterPro"/>
</dbReference>
<protein>
    <recommendedName>
        <fullName evidence="2">SGNH hydrolase-type esterase domain-containing protein</fullName>
    </recommendedName>
</protein>
<evidence type="ECO:0000256" key="1">
    <source>
        <dbReference type="SAM" id="SignalP"/>
    </source>
</evidence>
<dbReference type="Gene3D" id="3.40.50.1110">
    <property type="entry name" value="SGNH hydrolase"/>
    <property type="match status" value="1"/>
</dbReference>
<dbReference type="eggNOG" id="ENOG502SPMP">
    <property type="taxonomic scope" value="Eukaryota"/>
</dbReference>
<name>W9Y510_9EURO</name>
<comment type="caution">
    <text evidence="3">The sequence shown here is derived from an EMBL/GenBank/DDBJ whole genome shotgun (WGS) entry which is preliminary data.</text>
</comment>
<proteinExistence type="predicted"/>
<reference evidence="3 4" key="1">
    <citation type="submission" date="2013-03" db="EMBL/GenBank/DDBJ databases">
        <title>The Genome Sequence of Capronia coronata CBS 617.96.</title>
        <authorList>
            <consortium name="The Broad Institute Genomics Platform"/>
            <person name="Cuomo C."/>
            <person name="de Hoog S."/>
            <person name="Gorbushina A."/>
            <person name="Walker B."/>
            <person name="Young S.K."/>
            <person name="Zeng Q."/>
            <person name="Gargeya S."/>
            <person name="Fitzgerald M."/>
            <person name="Haas B."/>
            <person name="Abouelleil A."/>
            <person name="Allen A.W."/>
            <person name="Alvarado L."/>
            <person name="Arachchi H.M."/>
            <person name="Berlin A.M."/>
            <person name="Chapman S.B."/>
            <person name="Gainer-Dewar J."/>
            <person name="Goldberg J."/>
            <person name="Griggs A."/>
            <person name="Gujja S."/>
            <person name="Hansen M."/>
            <person name="Howarth C."/>
            <person name="Imamovic A."/>
            <person name="Ireland A."/>
            <person name="Larimer J."/>
            <person name="McCowan C."/>
            <person name="Murphy C."/>
            <person name="Pearson M."/>
            <person name="Poon T.W."/>
            <person name="Priest M."/>
            <person name="Roberts A."/>
            <person name="Saif S."/>
            <person name="Shea T."/>
            <person name="Sisk P."/>
            <person name="Sykes S."/>
            <person name="Wortman J."/>
            <person name="Nusbaum C."/>
            <person name="Birren B."/>
        </authorList>
    </citation>
    <scope>NUCLEOTIDE SEQUENCE [LARGE SCALE GENOMIC DNA]</scope>
    <source>
        <strain evidence="3 4">CBS 617.96</strain>
    </source>
</reference>
<dbReference type="InterPro" id="IPR037460">
    <property type="entry name" value="SEST-like"/>
</dbReference>
<dbReference type="PANTHER" id="PTHR37981:SF1">
    <property type="entry name" value="SGNH HYDROLASE-TYPE ESTERASE DOMAIN-CONTAINING PROTEIN"/>
    <property type="match status" value="1"/>
</dbReference>
<dbReference type="AlphaFoldDB" id="W9Y510"/>
<dbReference type="EMBL" id="AMWN01000004">
    <property type="protein sequence ID" value="EXJ87872.1"/>
    <property type="molecule type" value="Genomic_DNA"/>
</dbReference>
<sequence length="340" mass="37469">MAATQLLIYVALLLFFHLSTSSPTRGSRGALSITSYAALGDSYAAGPGAGSPRYVTEQAFVCGRFSNSYPRQVANDSRLSIKHSSFKHVACAGATITSVLHHQVPYIGHSDLVSVTVGGNEVDFLRVLNECIYQWHPVSTCDAALVESRKLLESPVLRNNFDALIAGAVRRLKADALLLVTGYAGFFNDQTDICDHVTFSRTRPLDYLTKAKRKAFNQLVDMLNDVIRAIADTHGAVYVDVDSVFEGHRFCEEGVHEPDLQREDTWFFNLPAPEMEVAADNREQVVQLLDITKEDHKGVIDDTGFPSMTTLRVLHPTSMGHHGISKQIVRVLEALGRLPD</sequence>
<dbReference type="STRING" id="1182541.W9Y510"/>
<dbReference type="PANTHER" id="PTHR37981">
    <property type="entry name" value="LIPASE 2"/>
    <property type="match status" value="1"/>
</dbReference>
<accession>W9Y510</accession>
<dbReference type="InterPro" id="IPR013830">
    <property type="entry name" value="SGNH_hydro"/>
</dbReference>
<gene>
    <name evidence="3" type="ORF">A1O1_04799</name>
</gene>
<evidence type="ECO:0000259" key="2">
    <source>
        <dbReference type="Pfam" id="PF13472"/>
    </source>
</evidence>
<dbReference type="OrthoDB" id="1896086at2759"/>
<dbReference type="Pfam" id="PF13472">
    <property type="entry name" value="Lipase_GDSL_2"/>
    <property type="match status" value="1"/>
</dbReference>
<dbReference type="Proteomes" id="UP000019484">
    <property type="component" value="Unassembled WGS sequence"/>
</dbReference>
<keyword evidence="4" id="KW-1185">Reference proteome</keyword>